<organism evidence="2 3">
    <name type="scientific">Flavobacterium gossypii</name>
    <dbReference type="NCBI Taxonomy" id="1646119"/>
    <lineage>
        <taxon>Bacteria</taxon>
        <taxon>Pseudomonadati</taxon>
        <taxon>Bacteroidota</taxon>
        <taxon>Flavobacteriia</taxon>
        <taxon>Flavobacteriales</taxon>
        <taxon>Flavobacteriaceae</taxon>
        <taxon>Flavobacterium</taxon>
    </lineage>
</organism>
<dbReference type="RefSeq" id="WP_182493764.1">
    <property type="nucleotide sequence ID" value="NZ_JACJIS010000002.1"/>
</dbReference>
<proteinExistence type="predicted"/>
<evidence type="ECO:0000259" key="1">
    <source>
        <dbReference type="Pfam" id="PF22557"/>
    </source>
</evidence>
<dbReference type="Pfam" id="PF22557">
    <property type="entry name" value="DuOB"/>
    <property type="match status" value="1"/>
</dbReference>
<protein>
    <recommendedName>
        <fullName evidence="1">Dual OB-containing domain-containing protein</fullName>
    </recommendedName>
</protein>
<evidence type="ECO:0000313" key="2">
    <source>
        <dbReference type="EMBL" id="MBA9074161.1"/>
    </source>
</evidence>
<reference evidence="2 3" key="1">
    <citation type="submission" date="2020-08" db="EMBL/GenBank/DDBJ databases">
        <title>Genomic Encyclopedia of Type Strains, Phase IV (KMG-IV): sequencing the most valuable type-strain genomes for metagenomic binning, comparative biology and taxonomic classification.</title>
        <authorList>
            <person name="Goeker M."/>
        </authorList>
    </citation>
    <scope>NUCLEOTIDE SEQUENCE [LARGE SCALE GENOMIC DNA]</scope>
    <source>
        <strain evidence="2 3">DSM 100397</strain>
    </source>
</reference>
<keyword evidence="3" id="KW-1185">Reference proteome</keyword>
<gene>
    <name evidence="2" type="ORF">GGR22_002328</name>
</gene>
<accession>A0ABR6DR44</accession>
<dbReference type="Proteomes" id="UP000555003">
    <property type="component" value="Unassembled WGS sequence"/>
</dbReference>
<comment type="caution">
    <text evidence="2">The sequence shown here is derived from an EMBL/GenBank/DDBJ whole genome shotgun (WGS) entry which is preliminary data.</text>
</comment>
<dbReference type="InterPro" id="IPR054335">
    <property type="entry name" value="DuOB_dom"/>
</dbReference>
<evidence type="ECO:0000313" key="3">
    <source>
        <dbReference type="Proteomes" id="UP000555003"/>
    </source>
</evidence>
<sequence>MEVIIVAKTKWGEYFCIGAIEIATNKYVRLMRSNGGYQPSNTPFKIGQVWELNYICSPGIPPHIEDVQITSGKFIKDIQNLNEYITKHCKIWQGDPTVLFDSFLKWENKSGYLNDKKNTPLNSVGFWKCDKDLVYEDNYYIYKQNFTFLNKRLPYKGIEKPVSIINSGTLIRVSLAKWWPLKGEERCYLQLSGWYN</sequence>
<dbReference type="EMBL" id="JACJIS010000002">
    <property type="protein sequence ID" value="MBA9074161.1"/>
    <property type="molecule type" value="Genomic_DNA"/>
</dbReference>
<feature type="domain" description="Dual OB-containing" evidence="1">
    <location>
        <begin position="1"/>
        <end position="194"/>
    </location>
</feature>
<name>A0ABR6DR44_9FLAO</name>